<keyword evidence="3" id="KW-0378">Hydrolase</keyword>
<dbReference type="Proteomes" id="UP000214973">
    <property type="component" value="Chromosome 1"/>
</dbReference>
<proteinExistence type="inferred from homology"/>
<organism evidence="3 4">
    <name type="scientific">Veillonella rodentium</name>
    <dbReference type="NCBI Taxonomy" id="248315"/>
    <lineage>
        <taxon>Bacteria</taxon>
        <taxon>Bacillati</taxon>
        <taxon>Bacillota</taxon>
        <taxon>Negativicutes</taxon>
        <taxon>Veillonellales</taxon>
        <taxon>Veillonellaceae</taxon>
        <taxon>Veillonella</taxon>
    </lineage>
</organism>
<dbReference type="Gene3D" id="3.60.110.10">
    <property type="entry name" value="Carbon-nitrogen hydrolase"/>
    <property type="match status" value="1"/>
</dbReference>
<dbReference type="KEGG" id="vrm:44547418_00406"/>
<protein>
    <submittedName>
        <fullName evidence="3">(R)-stereoselective amidase</fullName>
        <ecNumber evidence="3">3.5.1.100</ecNumber>
    </submittedName>
</protein>
<dbReference type="CDD" id="cd07583">
    <property type="entry name" value="nitrilase_5"/>
    <property type="match status" value="1"/>
</dbReference>
<evidence type="ECO:0000256" key="1">
    <source>
        <dbReference type="ARBA" id="ARBA00010613"/>
    </source>
</evidence>
<gene>
    <name evidence="3" type="primary">ramA</name>
    <name evidence="3" type="ORF">SAMEA44547418_00406</name>
</gene>
<dbReference type="InterPro" id="IPR036526">
    <property type="entry name" value="C-N_Hydrolase_sf"/>
</dbReference>
<dbReference type="PANTHER" id="PTHR23088">
    <property type="entry name" value="NITRILASE-RELATED"/>
    <property type="match status" value="1"/>
</dbReference>
<dbReference type="RefSeq" id="WP_095065296.1">
    <property type="nucleotide sequence ID" value="NZ_LT906470.1"/>
</dbReference>
<feature type="domain" description="CN hydrolase" evidence="2">
    <location>
        <begin position="3"/>
        <end position="240"/>
    </location>
</feature>
<keyword evidence="4" id="KW-1185">Reference proteome</keyword>
<accession>A0A239YHZ0</accession>
<dbReference type="PROSITE" id="PS50263">
    <property type="entry name" value="CN_HYDROLASE"/>
    <property type="match status" value="1"/>
</dbReference>
<evidence type="ECO:0000313" key="3">
    <source>
        <dbReference type="EMBL" id="SNV58739.1"/>
    </source>
</evidence>
<reference evidence="3 4" key="1">
    <citation type="submission" date="2017-06" db="EMBL/GenBank/DDBJ databases">
        <authorList>
            <consortium name="Pathogen Informatics"/>
        </authorList>
    </citation>
    <scope>NUCLEOTIDE SEQUENCE [LARGE SCALE GENOMIC DNA]</scope>
    <source>
        <strain evidence="3 4">NCTC12018</strain>
    </source>
</reference>
<dbReference type="EC" id="3.5.1.100" evidence="3"/>
<dbReference type="SUPFAM" id="SSF56317">
    <property type="entry name" value="Carbon-nitrogen hydrolase"/>
    <property type="match status" value="1"/>
</dbReference>
<dbReference type="InterPro" id="IPR003010">
    <property type="entry name" value="C-N_Hydrolase"/>
</dbReference>
<dbReference type="AlphaFoldDB" id="A0A239YHZ0"/>
<dbReference type="EMBL" id="LT906470">
    <property type="protein sequence ID" value="SNV58739.1"/>
    <property type="molecule type" value="Genomic_DNA"/>
</dbReference>
<sequence>MKKRLALIQMDVHVNDTEYNYNNVQKLLFNALAEEPDIIVLPETWNTGFYPSKNLITIADRNGERTQTLLSDFAKEHNVNIVGGSVAVAKNDHVFNTSYAFNRTGQLVGEYSKMHGFSPAKEDTYFAGGTHTSHFELDGIPCSTVICYDIRFPELVRMAALPNTELLFVPAQWPTMRLRHWQVLNEVRAIENQLFLCAVNGCGTVGHVQSTGHSAVYDPWGTNLLEMDTTENIQSVDIDFDVVQDIRNKINIFKDRKPELYNL</sequence>
<evidence type="ECO:0000313" key="4">
    <source>
        <dbReference type="Proteomes" id="UP000214973"/>
    </source>
</evidence>
<comment type="similarity">
    <text evidence="1">Belongs to the carbon-nitrogen hydrolase superfamily. NIT1/NIT2 family.</text>
</comment>
<dbReference type="GO" id="GO:0016787">
    <property type="term" value="F:hydrolase activity"/>
    <property type="evidence" value="ECO:0007669"/>
    <property type="project" value="UniProtKB-KW"/>
</dbReference>
<evidence type="ECO:0000259" key="2">
    <source>
        <dbReference type="PROSITE" id="PS50263"/>
    </source>
</evidence>
<dbReference type="PANTHER" id="PTHR23088:SF27">
    <property type="entry name" value="DEAMINATED GLUTATHIONE AMIDASE"/>
    <property type="match status" value="1"/>
</dbReference>
<dbReference type="Pfam" id="PF00795">
    <property type="entry name" value="CN_hydrolase"/>
    <property type="match status" value="1"/>
</dbReference>
<name>A0A239YHZ0_9FIRM</name>